<dbReference type="CDD" id="cd01646">
    <property type="entry name" value="RT_Bac_retron_I"/>
    <property type="match status" value="1"/>
</dbReference>
<dbReference type="InterPro" id="IPR000477">
    <property type="entry name" value="RT_dom"/>
</dbReference>
<dbReference type="Proteomes" id="UP001138540">
    <property type="component" value="Unassembled WGS sequence"/>
</dbReference>
<organism evidence="2 3">
    <name type="scientific">Sphingobium lignivorans</name>
    <dbReference type="NCBI Taxonomy" id="2735886"/>
    <lineage>
        <taxon>Bacteria</taxon>
        <taxon>Pseudomonadati</taxon>
        <taxon>Pseudomonadota</taxon>
        <taxon>Alphaproteobacteria</taxon>
        <taxon>Sphingomonadales</taxon>
        <taxon>Sphingomonadaceae</taxon>
        <taxon>Sphingobium</taxon>
    </lineage>
</organism>
<evidence type="ECO:0000313" key="3">
    <source>
        <dbReference type="Proteomes" id="UP001138540"/>
    </source>
</evidence>
<gene>
    <name evidence="2" type="ORF">HNP60_000749</name>
</gene>
<protein>
    <recommendedName>
        <fullName evidence="1">Reverse transcriptase domain-containing protein</fullName>
    </recommendedName>
</protein>
<evidence type="ECO:0000259" key="1">
    <source>
        <dbReference type="PROSITE" id="PS50878"/>
    </source>
</evidence>
<accession>A0ABR6NBX9</accession>
<comment type="caution">
    <text evidence="2">The sequence shown here is derived from an EMBL/GenBank/DDBJ whole genome shotgun (WGS) entry which is preliminary data.</text>
</comment>
<dbReference type="NCBIfam" id="NF041748">
    <property type="entry name" value="Drt3b"/>
    <property type="match status" value="1"/>
</dbReference>
<feature type="domain" description="Reverse transcriptase" evidence="1">
    <location>
        <begin position="1"/>
        <end position="342"/>
    </location>
</feature>
<dbReference type="RefSeq" id="WP_184150342.1">
    <property type="nucleotide sequence ID" value="NZ_JACHKA010000001.1"/>
</dbReference>
<keyword evidence="3" id="KW-1185">Reference proteome</keyword>
<proteinExistence type="predicted"/>
<dbReference type="EMBL" id="JACHKA010000001">
    <property type="protein sequence ID" value="MBB5984775.1"/>
    <property type="molecule type" value="Genomic_DNA"/>
</dbReference>
<sequence length="643" mass="73266">MSNFQPRSLRNRALIADVLPFEVPVIFTNDFFFASTLPLRGDPQTGQALALLRKARGFTIPYNYNIVKDRGRTTQLSIIHPAIQLKWSAFIDNYAETIIAYCNKTETSLRHPFAVVSQHTNAPLEREATARDGLPHELLEGNTPDFSRMASYFRLRRFNILAKFMDSTEIVDLERRYSHMLSLDISKCFYNIYTHSISWAVKTKAFAKSQLKAFTFEGEFDHLMQLANYNETNGIVVGPEISRIFAEIIFQAIDKSLHERLSATRLGDDAVVVRRYVDDYFIFGNSDADIELVERTLAELLAEYKLYLNVEKRSVALRPFVSSISRLKREMAEIVDAVGRSVRTATCAPEFSEHRSVVTDIRQKLRDLRLAASPSEVGFHNISGWLMWKLRRICSEAITYLKSARDDVSRDCAAQITAAIMEIAFYVAALDFRVRTGFNLALLVTSVLPVIDSMRSEQSEWLHNLIFEELIELLTIVIGNRPLDSVEVCNLLLTGSHAFNDRFVRNRTAETAIIDLAGRTGDYRAYITAKFCMLRDSTHFALVLAELNNRTERWLETRTAQLMIETETYLLFCDMLSSPDLDIHRKTALLNLALQPDSAAGRIGLVTSQATLEIAKLIGFVDWAGVRLRHTLVRRQLRSGREY</sequence>
<dbReference type="Pfam" id="PF00078">
    <property type="entry name" value="RVT_1"/>
    <property type="match status" value="1"/>
</dbReference>
<evidence type="ECO:0000313" key="2">
    <source>
        <dbReference type="EMBL" id="MBB5984775.1"/>
    </source>
</evidence>
<dbReference type="PROSITE" id="PS50878">
    <property type="entry name" value="RT_POL"/>
    <property type="match status" value="1"/>
</dbReference>
<name>A0ABR6NBX9_9SPHN</name>
<reference evidence="2 3" key="1">
    <citation type="submission" date="2020-08" db="EMBL/GenBank/DDBJ databases">
        <title>Exploring microbial biodiversity for novel pathways involved in the catabolism of aromatic compounds derived from lignin.</title>
        <authorList>
            <person name="Elkins J."/>
        </authorList>
    </citation>
    <scope>NUCLEOTIDE SEQUENCE [LARGE SCALE GENOMIC DNA]</scope>
    <source>
        <strain evidence="2 3">B1D3A</strain>
    </source>
</reference>